<organism evidence="3 4">
    <name type="scientific">Nocardioides aurantiacus</name>
    <dbReference type="NCBI Taxonomy" id="86796"/>
    <lineage>
        <taxon>Bacteria</taxon>
        <taxon>Bacillati</taxon>
        <taxon>Actinomycetota</taxon>
        <taxon>Actinomycetes</taxon>
        <taxon>Propionibacteriales</taxon>
        <taxon>Nocardioidaceae</taxon>
        <taxon>Nocardioides</taxon>
    </lineage>
</organism>
<proteinExistence type="predicted"/>
<evidence type="ECO:0000313" key="3">
    <source>
        <dbReference type="EMBL" id="ROR91974.1"/>
    </source>
</evidence>
<name>A0A3N2CXN1_9ACTN</name>
<dbReference type="AlphaFoldDB" id="A0A3N2CXN1"/>
<dbReference type="Proteomes" id="UP000281738">
    <property type="component" value="Unassembled WGS sequence"/>
</dbReference>
<feature type="region of interest" description="Disordered" evidence="1">
    <location>
        <begin position="1"/>
        <end position="23"/>
    </location>
</feature>
<dbReference type="EMBL" id="RKHO01000001">
    <property type="protein sequence ID" value="ROR91974.1"/>
    <property type="molecule type" value="Genomic_DNA"/>
</dbReference>
<evidence type="ECO:0000313" key="4">
    <source>
        <dbReference type="Proteomes" id="UP000281738"/>
    </source>
</evidence>
<protein>
    <submittedName>
        <fullName evidence="3">Uncharacterized protein DUF4873</fullName>
    </submittedName>
</protein>
<dbReference type="InterPro" id="IPR032371">
    <property type="entry name" value="DUF4873"/>
</dbReference>
<keyword evidence="4" id="KW-1185">Reference proteome</keyword>
<evidence type="ECO:0000256" key="1">
    <source>
        <dbReference type="SAM" id="MobiDB-lite"/>
    </source>
</evidence>
<gene>
    <name evidence="3" type="ORF">EDD33_2855</name>
</gene>
<evidence type="ECO:0000259" key="2">
    <source>
        <dbReference type="Pfam" id="PF16170"/>
    </source>
</evidence>
<sequence>MSAPGAPDTVVAHEPQESYDGPATLDGLAVQVRLRGHFQPIDGLFHWWGRVAADDSLDDARSGSRVTLRTVYGEAPARLSDRDPWGRFRVSGTGRPPF</sequence>
<dbReference type="Pfam" id="PF16170">
    <property type="entry name" value="DUF4873"/>
    <property type="match status" value="1"/>
</dbReference>
<comment type="caution">
    <text evidence="3">The sequence shown here is derived from an EMBL/GenBank/DDBJ whole genome shotgun (WGS) entry which is preliminary data.</text>
</comment>
<accession>A0A3N2CXN1</accession>
<reference evidence="3 4" key="1">
    <citation type="submission" date="2018-11" db="EMBL/GenBank/DDBJ databases">
        <title>Sequencing the genomes of 1000 actinobacteria strains.</title>
        <authorList>
            <person name="Klenk H.-P."/>
        </authorList>
    </citation>
    <scope>NUCLEOTIDE SEQUENCE [LARGE SCALE GENOMIC DNA]</scope>
    <source>
        <strain evidence="3 4">DSM 12652</strain>
    </source>
</reference>
<feature type="domain" description="DUF4873" evidence="2">
    <location>
        <begin position="17"/>
        <end position="98"/>
    </location>
</feature>
<dbReference type="RefSeq" id="WP_246003520.1">
    <property type="nucleotide sequence ID" value="NZ_RKHO01000001.1"/>
</dbReference>